<evidence type="ECO:0000313" key="3">
    <source>
        <dbReference type="Proteomes" id="UP000019487"/>
    </source>
</evidence>
<sequence>MNEQLQHAHPEQNHTVQQPQNQTLALPPPQQLRSPMQTPERAQSDIPDNISEANSHETPVRSSSPAFDIKEERKYSGSKDPNRHGKSSHHHSSDRKLSRSSASRGEKEHTHKTTWTERISLAVDTFIQPVGNYRESVKREVAYRNNQREEQNRSSRDK</sequence>
<accession>W9C6Q1</accession>
<feature type="compositionally biased region" description="Basic and acidic residues" evidence="1">
    <location>
        <begin position="104"/>
        <end position="115"/>
    </location>
</feature>
<keyword evidence="3" id="KW-1185">Reference proteome</keyword>
<feature type="compositionally biased region" description="Basic and acidic residues" evidence="1">
    <location>
        <begin position="68"/>
        <end position="83"/>
    </location>
</feature>
<gene>
    <name evidence="2" type="ORF">SBOR_8070</name>
</gene>
<reference evidence="2 3" key="1">
    <citation type="journal article" date="2014" name="Genome Announc.">
        <title>Draft genome sequence of Sclerotinia borealis, a psychrophilic plant pathogenic fungus.</title>
        <authorList>
            <person name="Mardanov A.V."/>
            <person name="Beletsky A.V."/>
            <person name="Kadnikov V.V."/>
            <person name="Ignatov A.N."/>
            <person name="Ravin N.V."/>
        </authorList>
    </citation>
    <scope>NUCLEOTIDE SEQUENCE [LARGE SCALE GENOMIC DNA]</scope>
    <source>
        <strain evidence="3">F-4157</strain>
    </source>
</reference>
<feature type="compositionally biased region" description="Basic and acidic residues" evidence="1">
    <location>
        <begin position="1"/>
        <end position="12"/>
    </location>
</feature>
<comment type="caution">
    <text evidence="2">The sequence shown here is derived from an EMBL/GenBank/DDBJ whole genome shotgun (WGS) entry which is preliminary data.</text>
</comment>
<dbReference type="Proteomes" id="UP000019487">
    <property type="component" value="Unassembled WGS sequence"/>
</dbReference>
<dbReference type="HOGENOM" id="CLU_1670415_0_0_1"/>
<feature type="compositionally biased region" description="Polar residues" evidence="1">
    <location>
        <begin position="13"/>
        <end position="24"/>
    </location>
</feature>
<organism evidence="2 3">
    <name type="scientific">Sclerotinia borealis (strain F-4128)</name>
    <dbReference type="NCBI Taxonomy" id="1432307"/>
    <lineage>
        <taxon>Eukaryota</taxon>
        <taxon>Fungi</taxon>
        <taxon>Dikarya</taxon>
        <taxon>Ascomycota</taxon>
        <taxon>Pezizomycotina</taxon>
        <taxon>Leotiomycetes</taxon>
        <taxon>Helotiales</taxon>
        <taxon>Sclerotiniaceae</taxon>
        <taxon>Sclerotinia</taxon>
    </lineage>
</organism>
<proteinExistence type="predicted"/>
<dbReference type="EMBL" id="AYSA01000485">
    <property type="protein sequence ID" value="ESZ91536.1"/>
    <property type="molecule type" value="Genomic_DNA"/>
</dbReference>
<feature type="region of interest" description="Disordered" evidence="1">
    <location>
        <begin position="1"/>
        <end position="136"/>
    </location>
</feature>
<dbReference type="AlphaFoldDB" id="W9C6Q1"/>
<evidence type="ECO:0000256" key="1">
    <source>
        <dbReference type="SAM" id="MobiDB-lite"/>
    </source>
</evidence>
<protein>
    <submittedName>
        <fullName evidence="2">Uncharacterized protein</fullName>
    </submittedName>
</protein>
<name>W9C6Q1_SCLBF</name>
<feature type="compositionally biased region" description="Basic residues" evidence="1">
    <location>
        <begin position="84"/>
        <end position="93"/>
    </location>
</feature>
<evidence type="ECO:0000313" key="2">
    <source>
        <dbReference type="EMBL" id="ESZ91536.1"/>
    </source>
</evidence>
<feature type="compositionally biased region" description="Polar residues" evidence="1">
    <location>
        <begin position="31"/>
        <end position="41"/>
    </location>
</feature>